<evidence type="ECO:0000256" key="1">
    <source>
        <dbReference type="SAM" id="SignalP"/>
    </source>
</evidence>
<dbReference type="EMBL" id="HBUF01552341">
    <property type="protein sequence ID" value="CAG6759351.1"/>
    <property type="molecule type" value="Transcribed_RNA"/>
</dbReference>
<organism evidence="2">
    <name type="scientific">Cacopsylla melanoneura</name>
    <dbReference type="NCBI Taxonomy" id="428564"/>
    <lineage>
        <taxon>Eukaryota</taxon>
        <taxon>Metazoa</taxon>
        <taxon>Ecdysozoa</taxon>
        <taxon>Arthropoda</taxon>
        <taxon>Hexapoda</taxon>
        <taxon>Insecta</taxon>
        <taxon>Pterygota</taxon>
        <taxon>Neoptera</taxon>
        <taxon>Paraneoptera</taxon>
        <taxon>Hemiptera</taxon>
        <taxon>Sternorrhyncha</taxon>
        <taxon>Psylloidea</taxon>
        <taxon>Psyllidae</taxon>
        <taxon>Psyllinae</taxon>
        <taxon>Cacopsylla</taxon>
    </lineage>
</organism>
<dbReference type="EMBL" id="HBUF01037984">
    <property type="protein sequence ID" value="CAG6617149.1"/>
    <property type="molecule type" value="Transcribed_RNA"/>
</dbReference>
<name>A0A8D8S0Z3_9HEMI</name>
<dbReference type="EMBL" id="HBUF01037987">
    <property type="protein sequence ID" value="CAG6617155.1"/>
    <property type="molecule type" value="Transcribed_RNA"/>
</dbReference>
<dbReference type="EMBL" id="HBUF01374313">
    <property type="protein sequence ID" value="CAG6727583.1"/>
    <property type="molecule type" value="Transcribed_RNA"/>
</dbReference>
<sequence>MMSSSPISSSLGICSCLFLFSLNLPFTWSGGMYYTGHEPYVPYTYEPFAPKTPHNIGNETVLCYFLHHGQMDIDLKFYIPSKLKSIINNYKEYYYDPNITSRKNLHSDNRDDNYEYFSRTNRAILHGINDWYLNLQHTVKVNTFKEMKHDYFNGAENYTYEGPDSNWDECVENPTIHHYWNAVDVFRDSLANVTAPLRERIKLQILKQTLKPYQYWHDKKKKNKKDLTYSIEVIKNGGLPKDSPVHQK</sequence>
<keyword evidence="1" id="KW-0732">Signal</keyword>
<reference evidence="2" key="1">
    <citation type="submission" date="2021-05" db="EMBL/GenBank/DDBJ databases">
        <authorList>
            <person name="Alioto T."/>
            <person name="Alioto T."/>
            <person name="Gomez Garrido J."/>
        </authorList>
    </citation>
    <scope>NUCLEOTIDE SEQUENCE</scope>
</reference>
<dbReference type="EMBL" id="HBUF01199104">
    <property type="protein sequence ID" value="CAG6661236.1"/>
    <property type="molecule type" value="Transcribed_RNA"/>
</dbReference>
<feature type="signal peptide" evidence="1">
    <location>
        <begin position="1"/>
        <end position="29"/>
    </location>
</feature>
<dbReference type="EMBL" id="HBUF01552339">
    <property type="protein sequence ID" value="CAG6759349.1"/>
    <property type="molecule type" value="Transcribed_RNA"/>
</dbReference>
<dbReference type="AlphaFoldDB" id="A0A8D8S0Z3"/>
<dbReference type="EMBL" id="HBUF01199105">
    <property type="protein sequence ID" value="CAG6661238.1"/>
    <property type="molecule type" value="Transcribed_RNA"/>
</dbReference>
<dbReference type="EMBL" id="HBUF01552340">
    <property type="protein sequence ID" value="CAG6759350.1"/>
    <property type="molecule type" value="Transcribed_RNA"/>
</dbReference>
<dbReference type="EMBL" id="HBUF01037986">
    <property type="protein sequence ID" value="CAG6617153.1"/>
    <property type="molecule type" value="Transcribed_RNA"/>
</dbReference>
<dbReference type="EMBL" id="HBUF01199103">
    <property type="protein sequence ID" value="CAG6661234.1"/>
    <property type="molecule type" value="Transcribed_RNA"/>
</dbReference>
<dbReference type="EMBL" id="HBUF01199106">
    <property type="protein sequence ID" value="CAG6661240.1"/>
    <property type="molecule type" value="Transcribed_RNA"/>
</dbReference>
<protein>
    <submittedName>
        <fullName evidence="2">Uncharacterized protein</fullName>
    </submittedName>
</protein>
<dbReference type="EMBL" id="HBUF01374312">
    <property type="protein sequence ID" value="CAG6727581.1"/>
    <property type="molecule type" value="Transcribed_RNA"/>
</dbReference>
<evidence type="ECO:0000313" key="2">
    <source>
        <dbReference type="EMBL" id="CAG6661238.1"/>
    </source>
</evidence>
<accession>A0A8D8S0Z3</accession>
<dbReference type="EMBL" id="HBUF01037985">
    <property type="protein sequence ID" value="CAG6617151.1"/>
    <property type="molecule type" value="Transcribed_RNA"/>
</dbReference>
<dbReference type="EMBL" id="HBUF01374311">
    <property type="protein sequence ID" value="CAG6727579.1"/>
    <property type="molecule type" value="Transcribed_RNA"/>
</dbReference>
<proteinExistence type="predicted"/>
<feature type="chain" id="PRO_5036261907" evidence="1">
    <location>
        <begin position="30"/>
        <end position="248"/>
    </location>
</feature>